<evidence type="ECO:0000313" key="3">
    <source>
        <dbReference type="EMBL" id="XCH31391.1"/>
    </source>
</evidence>
<feature type="compositionally biased region" description="Gly residues" evidence="1">
    <location>
        <begin position="1445"/>
        <end position="1458"/>
    </location>
</feature>
<proteinExistence type="predicted"/>
<reference evidence="3" key="1">
    <citation type="submission" date="2024-06" db="EMBL/GenBank/DDBJ databases">
        <title>Complete genome sequence of the cellulolytic actinobacterium, Cellulosimicrobium ES-005.</title>
        <authorList>
            <person name="Matthews C.T."/>
            <person name="Underwood K.D."/>
            <person name="Ghanchi K.M."/>
            <person name="Fields S.D."/>
            <person name="Gardner S.G."/>
        </authorList>
    </citation>
    <scope>NUCLEOTIDE SEQUENCE</scope>
    <source>
        <strain evidence="3">ES-005</strain>
    </source>
</reference>
<dbReference type="EMBL" id="CP159290">
    <property type="protein sequence ID" value="XCH31391.1"/>
    <property type="molecule type" value="Genomic_DNA"/>
</dbReference>
<feature type="compositionally biased region" description="Low complexity" evidence="1">
    <location>
        <begin position="1459"/>
        <end position="1470"/>
    </location>
</feature>
<name>A0AAU8G6Q0_9MICO</name>
<sequence>MGGVVGALTFAGGIAATAAPTDDSEASGQFLSGSVAGLDLATIAALDGAVAENPSGANPVVTNPLAASVFQTLGIDLTGTLQLLGPNGILQLGAVNQYGEANDDGSARAASGAVSDQGAISVGGSEEFPSDAQLNLTQLLGPGFESVVADLDLSLGALSATAEATGGTAPTGDYQIAGATLTLDSPAVSGIATTVDDEVVPLVDGAVGQLVGTDGLLAQALNSIGALAGVLEVLGADLEPTVAIDVDLDSALAPVLDQDFGDEGVVINVGDGTVTVDLDTILGGAGSLNGFDPNTEVLDDAAINAILDGLGAALDDLTTALVGAVDTALHAASLTLSVEAVVDNPIPLAPDLLNLDINLDTTVGDVVGGTVAPGDATITIALSGLPVTLPLGDLVSALAGPLNSVLFADGTGLVSTLAGTITSEVTGPVLTALSPVFEILTEVVSLVVNVQEPEPSVADATFTQRALTLSLLEVGTGTGLAELHLASATVRGSTVAAITPAVTVDPSTVPAGTPTTVTGTGYTPDATVTVEVRDTTGTAVATLSDVPTDGDGGFTTPITVPVDTAPGDYTVVGIDDTTSIEAETALAVTAAALTPSVTVDPPTANPGDDVTVDGTGYTPDSTVTVEVRDESGTVVATLGDVPTDGEGNFTTPITVPADAAPGTYTVVGIDDTTSTEAETPLTVEAAALTPAVTVDPSTVPAGTPTTVTGTGYTPDATVTVEVRDTTGTVVATLTDVPTDGDGGFTTPITIPADTTPGDYTVVGIDDTTSTEAETPLTVEAAALTPAVTVDPTTANPGDEVTVDGTGYTPDATVTVEIRDESGAVVATVEDVPTDADGNFTSPITVPADTTPGDYTVVGIDDTTSTEAETPLTVEAAALTPAVTVDPTTVPAGTPTTVTGTGYTPDSTVTLEVRDTTGTVVATLSDVPTDGDGGFTSPITVPVDTAPGDYAVVGIDDTTATEAETPLVVEAAAIEPALTVDPTTANPGDEVTVDGTGYTPDATVTVEIRDESGAVVATVEDVPTDGDGNFTTPITVPADTTPGDYTVVGIDDTTSTEAETPLTIEAAALTPVVTVDPTTVPAGTPTTVTGTGYTPNSTVTVEVRDADGAVVATLTDVPTDGDGGFTTPITVPADATPGDYTVVGIDDTTSTEDETPLTVEAAAIEPTITVDPTTANPGDDVTVDGTGYTPDATVTVEIRDGSGAVVTSLGDVPTDGDGNFTTPITVPADTTPGDYTVVGIDDTTSTEAETPLGVSGVGVSEPTVTVDPTTANPGDEVTVTGEGWPPSTTVTVDLLDEDGDVVATVDVETDDTGSFTTPITVPEGATPGDYTVHASDDTGNEAETPLTVVAAGDRALVSSFVTPRVLRGAEQTFVASGFEPGESVQAVINSEPLILPVATADANGQVSWTFVVPADFEVGPHTGTATSVAVGDSTVASFEVYLTASGGDGPGGSGPGSGSGSNNTGNGTGSDYLARTGTDDLALVLVAALLLVATGAVVRLRTHCARRAS</sequence>
<dbReference type="SUPFAM" id="SSF49319">
    <property type="entry name" value="Actinoxanthin-like"/>
    <property type="match status" value="4"/>
</dbReference>
<dbReference type="InterPro" id="IPR027273">
    <property type="entry name" value="Neocarzinostatin-like"/>
</dbReference>
<dbReference type="RefSeq" id="WP_353709005.1">
    <property type="nucleotide sequence ID" value="NZ_CP159290.1"/>
</dbReference>
<feature type="region of interest" description="Disordered" evidence="1">
    <location>
        <begin position="884"/>
        <end position="905"/>
    </location>
</feature>
<feature type="transmembrane region" description="Helical" evidence="2">
    <location>
        <begin position="1480"/>
        <end position="1499"/>
    </location>
</feature>
<evidence type="ECO:0000256" key="1">
    <source>
        <dbReference type="SAM" id="MobiDB-lite"/>
    </source>
</evidence>
<gene>
    <name evidence="3" type="ORF">ABRQ22_06820</name>
</gene>
<organism evidence="3">
    <name type="scientific">Cellulosimicrobium sp. ES-005</name>
    <dbReference type="NCBI Taxonomy" id="3163031"/>
    <lineage>
        <taxon>Bacteria</taxon>
        <taxon>Bacillati</taxon>
        <taxon>Actinomycetota</taxon>
        <taxon>Actinomycetes</taxon>
        <taxon>Micrococcales</taxon>
        <taxon>Promicromonosporaceae</taxon>
        <taxon>Cellulosimicrobium</taxon>
    </lineage>
</organism>
<dbReference type="InterPro" id="IPR047900">
    <property type="entry name" value="Choice_anch_G"/>
</dbReference>
<feature type="compositionally biased region" description="Low complexity" evidence="1">
    <location>
        <begin position="884"/>
        <end position="904"/>
    </location>
</feature>
<evidence type="ECO:0000256" key="2">
    <source>
        <dbReference type="SAM" id="Phobius"/>
    </source>
</evidence>
<keyword evidence="2" id="KW-0812">Transmembrane</keyword>
<keyword evidence="2" id="KW-0472">Membrane</keyword>
<keyword evidence="2" id="KW-1133">Transmembrane helix</keyword>
<feature type="region of interest" description="Disordered" evidence="1">
    <location>
        <begin position="598"/>
        <end position="620"/>
    </location>
</feature>
<protein>
    <submittedName>
        <fullName evidence="3">Choice-of-anchor G family protein</fullName>
    </submittedName>
</protein>
<dbReference type="NCBIfam" id="NF033766">
    <property type="entry name" value="choice_anch_G"/>
    <property type="match status" value="1"/>
</dbReference>
<accession>A0AAU8G6Q0</accession>
<dbReference type="Gene3D" id="2.60.40.230">
    <property type="entry name" value="Neocarzinostatin-like"/>
    <property type="match status" value="6"/>
</dbReference>
<feature type="region of interest" description="Disordered" evidence="1">
    <location>
        <begin position="979"/>
        <end position="998"/>
    </location>
</feature>
<feature type="region of interest" description="Disordered" evidence="1">
    <location>
        <begin position="1445"/>
        <end position="1470"/>
    </location>
</feature>